<organism evidence="1 2">
    <name type="scientific">Nocardioides marinquilinus</name>
    <dbReference type="NCBI Taxonomy" id="1210400"/>
    <lineage>
        <taxon>Bacteria</taxon>
        <taxon>Bacillati</taxon>
        <taxon>Actinomycetota</taxon>
        <taxon>Actinomycetes</taxon>
        <taxon>Propionibacteriales</taxon>
        <taxon>Nocardioidaceae</taxon>
        <taxon>Nocardioides</taxon>
    </lineage>
</organism>
<gene>
    <name evidence="1" type="ORF">GCM10023340_36430</name>
</gene>
<evidence type="ECO:0000313" key="2">
    <source>
        <dbReference type="Proteomes" id="UP001500221"/>
    </source>
</evidence>
<evidence type="ECO:0000313" key="1">
    <source>
        <dbReference type="EMBL" id="GAA5153826.1"/>
    </source>
</evidence>
<proteinExistence type="predicted"/>
<accession>A0ABP9Q4D4</accession>
<protein>
    <submittedName>
        <fullName evidence="1">Uncharacterized protein</fullName>
    </submittedName>
</protein>
<dbReference type="Proteomes" id="UP001500221">
    <property type="component" value="Unassembled WGS sequence"/>
</dbReference>
<name>A0ABP9Q4D4_9ACTN</name>
<dbReference type="RefSeq" id="WP_345461994.1">
    <property type="nucleotide sequence ID" value="NZ_BAABKG010000005.1"/>
</dbReference>
<sequence length="113" mass="12337">MSTRTELATAANGVEGLTATPYFTSGTRAGTVWIRLDRIEFPDRFGGIAHWNVVLVLPQDQAESERYFEATTPALREALADHLVVTSVTPQRLQLDGVGPLSVAFINGHREAD</sequence>
<reference evidence="2" key="1">
    <citation type="journal article" date="2019" name="Int. J. Syst. Evol. Microbiol.">
        <title>The Global Catalogue of Microorganisms (GCM) 10K type strain sequencing project: providing services to taxonomists for standard genome sequencing and annotation.</title>
        <authorList>
            <consortium name="The Broad Institute Genomics Platform"/>
            <consortium name="The Broad Institute Genome Sequencing Center for Infectious Disease"/>
            <person name="Wu L."/>
            <person name="Ma J."/>
        </authorList>
    </citation>
    <scope>NUCLEOTIDE SEQUENCE [LARGE SCALE GENOMIC DNA]</scope>
    <source>
        <strain evidence="2">JCM 18459</strain>
    </source>
</reference>
<dbReference type="EMBL" id="BAABKG010000005">
    <property type="protein sequence ID" value="GAA5153826.1"/>
    <property type="molecule type" value="Genomic_DNA"/>
</dbReference>
<keyword evidence="2" id="KW-1185">Reference proteome</keyword>
<comment type="caution">
    <text evidence="1">The sequence shown here is derived from an EMBL/GenBank/DDBJ whole genome shotgun (WGS) entry which is preliminary data.</text>
</comment>